<dbReference type="EMBL" id="JROU02000314">
    <property type="protein sequence ID" value="OEH79673.1"/>
    <property type="molecule type" value="Genomic_DNA"/>
</dbReference>
<protein>
    <submittedName>
        <fullName evidence="1">Uncharacterized protein</fullName>
    </submittedName>
</protein>
<dbReference type="AlphaFoldDB" id="A0A1D3D8G2"/>
<evidence type="ECO:0000313" key="2">
    <source>
        <dbReference type="Proteomes" id="UP000095192"/>
    </source>
</evidence>
<proteinExistence type="predicted"/>
<dbReference type="InParanoid" id="A0A1D3D8G2"/>
<dbReference type="VEuPathDB" id="ToxoDB:cyc_03297"/>
<organism evidence="1 2">
    <name type="scientific">Cyclospora cayetanensis</name>
    <dbReference type="NCBI Taxonomy" id="88456"/>
    <lineage>
        <taxon>Eukaryota</taxon>
        <taxon>Sar</taxon>
        <taxon>Alveolata</taxon>
        <taxon>Apicomplexa</taxon>
        <taxon>Conoidasida</taxon>
        <taxon>Coccidia</taxon>
        <taxon>Eucoccidiorida</taxon>
        <taxon>Eimeriorina</taxon>
        <taxon>Eimeriidae</taxon>
        <taxon>Cyclospora</taxon>
    </lineage>
</organism>
<name>A0A1D3D8G2_9EIME</name>
<evidence type="ECO:0000313" key="1">
    <source>
        <dbReference type="EMBL" id="OEH79673.1"/>
    </source>
</evidence>
<reference evidence="1 2" key="1">
    <citation type="journal article" date="2016" name="BMC Genomics">
        <title>Comparative genomics reveals Cyclospora cayetanensis possesses coccidia-like metabolism and invasion components but unique surface antigens.</title>
        <authorList>
            <person name="Liu S."/>
            <person name="Wang L."/>
            <person name="Zheng H."/>
            <person name="Xu Z."/>
            <person name="Roellig D.M."/>
            <person name="Li N."/>
            <person name="Frace M.A."/>
            <person name="Tang K."/>
            <person name="Arrowood M.J."/>
            <person name="Moss D.M."/>
            <person name="Zhang L."/>
            <person name="Feng Y."/>
            <person name="Xiao L."/>
        </authorList>
    </citation>
    <scope>NUCLEOTIDE SEQUENCE [LARGE SCALE GENOMIC DNA]</scope>
    <source>
        <strain evidence="1 2">CHN_HEN01</strain>
    </source>
</reference>
<gene>
    <name evidence="1" type="ORF">cyc_03297</name>
</gene>
<sequence>MKCFERSEEKRRKPNECGISACNRSPIVAPPPFYSYAAGSQRLLSHCSTATKRHSSKAQLATLAAAADEGETCQPQCEKLGVGNLCVGQSFCTPYIWRVPFS</sequence>
<accession>A0A1D3D8G2</accession>
<keyword evidence="2" id="KW-1185">Reference proteome</keyword>
<dbReference type="Proteomes" id="UP000095192">
    <property type="component" value="Unassembled WGS sequence"/>
</dbReference>
<comment type="caution">
    <text evidence="1">The sequence shown here is derived from an EMBL/GenBank/DDBJ whole genome shotgun (WGS) entry which is preliminary data.</text>
</comment>